<accession>A0A7W6D1J8</accession>
<proteinExistence type="predicted"/>
<dbReference type="InterPro" id="IPR009003">
    <property type="entry name" value="Peptidase_S1_PA"/>
</dbReference>
<dbReference type="EMBL" id="JACIEE010000001">
    <property type="protein sequence ID" value="MBB3975010.1"/>
    <property type="molecule type" value="Genomic_DNA"/>
</dbReference>
<dbReference type="RefSeq" id="WP_183797935.1">
    <property type="nucleotide sequence ID" value="NZ_JACIEE010000001.1"/>
</dbReference>
<comment type="caution">
    <text evidence="1">The sequence shown here is derived from an EMBL/GenBank/DDBJ whole genome shotgun (WGS) entry which is preliminary data.</text>
</comment>
<keyword evidence="2" id="KW-1185">Reference proteome</keyword>
<evidence type="ECO:0000313" key="2">
    <source>
        <dbReference type="Proteomes" id="UP000574761"/>
    </source>
</evidence>
<organism evidence="1 2">
    <name type="scientific">Mycoplana azooxidifex</name>
    <dbReference type="NCBI Taxonomy" id="1636188"/>
    <lineage>
        <taxon>Bacteria</taxon>
        <taxon>Pseudomonadati</taxon>
        <taxon>Pseudomonadota</taxon>
        <taxon>Alphaproteobacteria</taxon>
        <taxon>Hyphomicrobiales</taxon>
        <taxon>Rhizobiaceae</taxon>
        <taxon>Mycoplana</taxon>
    </lineage>
</organism>
<gene>
    <name evidence="1" type="ORF">GGQ64_000186</name>
</gene>
<name>A0A7W6D1J8_9HYPH</name>
<dbReference type="AlphaFoldDB" id="A0A7W6D1J8"/>
<evidence type="ECO:0000313" key="1">
    <source>
        <dbReference type="EMBL" id="MBB3975010.1"/>
    </source>
</evidence>
<dbReference type="Proteomes" id="UP000574761">
    <property type="component" value="Unassembled WGS sequence"/>
</dbReference>
<evidence type="ECO:0008006" key="3">
    <source>
        <dbReference type="Google" id="ProtNLM"/>
    </source>
</evidence>
<reference evidence="1 2" key="1">
    <citation type="submission" date="2020-08" db="EMBL/GenBank/DDBJ databases">
        <title>Genomic Encyclopedia of Type Strains, Phase IV (KMG-IV): sequencing the most valuable type-strain genomes for metagenomic binning, comparative biology and taxonomic classification.</title>
        <authorList>
            <person name="Goeker M."/>
        </authorList>
    </citation>
    <scope>NUCLEOTIDE SEQUENCE [LARGE SCALE GENOMIC DNA]</scope>
    <source>
        <strain evidence="1 2">DSM 100211</strain>
    </source>
</reference>
<protein>
    <recommendedName>
        <fullName evidence="3">Serine protease</fullName>
    </recommendedName>
</protein>
<sequence length="303" mass="32563">MAKGRISARWLSRTASAVSDVAADICQLPNVSHVTLGRKCKGGVPTSQRALITYVYRKHAVGRAYEVPPSVRVQSRELATDVVELPSAPRLLGVRGGDLIYTSSEFGTGCIAFRKDGTGFIATNAHVVGDVRTRRLDASLAVQEPATAKNFPLGPVRYISQFPEGAITNEDLAVVEVPGLVVDDWFIYGEASPISAFSGFASHLDETYWYSTRGARVTCVRPEPLPANQSVPMLVDGHWYRYTGFWGLRAVRGAVTPGHSGAILCRGEGASIVACGILFGGAPPDYAYVFPLQPRLNNVIAAL</sequence>
<dbReference type="SUPFAM" id="SSF50494">
    <property type="entry name" value="Trypsin-like serine proteases"/>
    <property type="match status" value="1"/>
</dbReference>